<dbReference type="Proteomes" id="UP001165085">
    <property type="component" value="Unassembled WGS sequence"/>
</dbReference>
<dbReference type="AlphaFoldDB" id="A0A9W7EJD8"/>
<organism evidence="1 2">
    <name type="scientific">Triparma strigata</name>
    <dbReference type="NCBI Taxonomy" id="1606541"/>
    <lineage>
        <taxon>Eukaryota</taxon>
        <taxon>Sar</taxon>
        <taxon>Stramenopiles</taxon>
        <taxon>Ochrophyta</taxon>
        <taxon>Bolidophyceae</taxon>
        <taxon>Parmales</taxon>
        <taxon>Triparmaceae</taxon>
        <taxon>Triparma</taxon>
    </lineage>
</organism>
<evidence type="ECO:0000313" key="1">
    <source>
        <dbReference type="EMBL" id="GMH83104.1"/>
    </source>
</evidence>
<evidence type="ECO:0000313" key="2">
    <source>
        <dbReference type="Proteomes" id="UP001165085"/>
    </source>
</evidence>
<accession>A0A9W7EJD8</accession>
<keyword evidence="2" id="KW-1185">Reference proteome</keyword>
<proteinExistence type="predicted"/>
<dbReference type="OrthoDB" id="10424218at2759"/>
<protein>
    <submittedName>
        <fullName evidence="1">Uncharacterized protein</fullName>
    </submittedName>
</protein>
<gene>
    <name evidence="1" type="ORF">TrST_g8027</name>
</gene>
<sequence>MEAHADTLGKWELDPDAPQYFRGACNLVANWNEELSGYHYTGDPDFLNRPEFILRFILHDGRCKSFEASDLKSNKILFRFILEGDKMRIEVFFDQMGIVHSRPAAYMGIRRVGPKPSPLHLLATGPTPIPMEISPTTMTMDQHKASAAVFPAVVTAPAAKPGYIIITVPQGKKGGDILEDVPNPNGGVMGMMVLIPYSKNEGDVFEHFVGG</sequence>
<reference evidence="2" key="1">
    <citation type="journal article" date="2023" name="Commun. Biol.">
        <title>Genome analysis of Parmales, the sister group of diatoms, reveals the evolutionary specialization of diatoms from phago-mixotrophs to photoautotrophs.</title>
        <authorList>
            <person name="Ban H."/>
            <person name="Sato S."/>
            <person name="Yoshikawa S."/>
            <person name="Yamada K."/>
            <person name="Nakamura Y."/>
            <person name="Ichinomiya M."/>
            <person name="Sato N."/>
            <person name="Blanc-Mathieu R."/>
            <person name="Endo H."/>
            <person name="Kuwata A."/>
            <person name="Ogata H."/>
        </authorList>
    </citation>
    <scope>NUCLEOTIDE SEQUENCE [LARGE SCALE GENOMIC DNA]</scope>
    <source>
        <strain evidence="2">NIES 3701</strain>
    </source>
</reference>
<name>A0A9W7EJD8_9STRA</name>
<comment type="caution">
    <text evidence="1">The sequence shown here is derived from an EMBL/GenBank/DDBJ whole genome shotgun (WGS) entry which is preliminary data.</text>
</comment>
<dbReference type="EMBL" id="BRXY01000278">
    <property type="protein sequence ID" value="GMH83104.1"/>
    <property type="molecule type" value="Genomic_DNA"/>
</dbReference>